<organism evidence="6">
    <name type="scientific">Geoglobus ahangari</name>
    <dbReference type="NCBI Taxonomy" id="113653"/>
    <lineage>
        <taxon>Archaea</taxon>
        <taxon>Methanobacteriati</taxon>
        <taxon>Methanobacteriota</taxon>
        <taxon>Archaeoglobi</taxon>
        <taxon>Archaeoglobales</taxon>
        <taxon>Archaeoglobaceae</taxon>
        <taxon>Geoglobus</taxon>
    </lineage>
</organism>
<accession>A0A7J3TKE9</accession>
<evidence type="ECO:0000256" key="4">
    <source>
        <dbReference type="ARBA" id="ARBA00023163"/>
    </source>
</evidence>
<comment type="caution">
    <text evidence="6">The sequence shown here is derived from an EMBL/GenBank/DDBJ whole genome shotgun (WGS) entry which is preliminary data.</text>
</comment>
<dbReference type="EMBL" id="DRUC01000111">
    <property type="protein sequence ID" value="HHF48897.1"/>
    <property type="molecule type" value="Genomic_DNA"/>
</dbReference>
<dbReference type="InterPro" id="IPR001529">
    <property type="entry name" value="Zn_ribbon_RPB9"/>
</dbReference>
<dbReference type="Pfam" id="PF02150">
    <property type="entry name" value="Zn_ribbon_RPB9"/>
    <property type="match status" value="1"/>
</dbReference>
<gene>
    <name evidence="6" type="ORF">ENL48_07270</name>
</gene>
<comment type="similarity">
    <text evidence="1">Belongs to the archaeal RpoM/eukaryotic RPA12/RPB9/RPC11 RNA polymerase family.</text>
</comment>
<evidence type="ECO:0000256" key="3">
    <source>
        <dbReference type="ARBA" id="ARBA00022833"/>
    </source>
</evidence>
<keyword evidence="2" id="KW-0479">Metal-binding</keyword>
<reference evidence="6" key="1">
    <citation type="journal article" date="2020" name="mSystems">
        <title>Genome- and Community-Level Interaction Insights into Carbon Utilization and Element Cycling Functions of Hydrothermarchaeota in Hydrothermal Sediment.</title>
        <authorList>
            <person name="Zhou Z."/>
            <person name="Liu Y."/>
            <person name="Xu W."/>
            <person name="Pan J."/>
            <person name="Luo Z.H."/>
            <person name="Li M."/>
        </authorList>
    </citation>
    <scope>NUCLEOTIDE SEQUENCE [LARGE SCALE GENOMIC DNA]</scope>
    <source>
        <strain evidence="6">SpSt-10</strain>
    </source>
</reference>
<sequence length="45" mass="5343">MRRCCLVEFCPKCKSIMIFIGNKAICRKCGYEKISRRGKRNNKCR</sequence>
<evidence type="ECO:0000256" key="1">
    <source>
        <dbReference type="ARBA" id="ARBA00008925"/>
    </source>
</evidence>
<evidence type="ECO:0000313" key="6">
    <source>
        <dbReference type="EMBL" id="HHF48897.1"/>
    </source>
</evidence>
<keyword evidence="4" id="KW-0804">Transcription</keyword>
<proteinExistence type="inferred from homology"/>
<dbReference type="PROSITE" id="PS01030">
    <property type="entry name" value="RNA_POL_M_15KD"/>
    <property type="match status" value="1"/>
</dbReference>
<protein>
    <recommendedName>
        <fullName evidence="5">DNA-directed RNA polymerase II subunit RPB9-like zinc ribbon domain-containing protein</fullName>
    </recommendedName>
</protein>
<feature type="domain" description="DNA-directed RNA polymerase II subunit RPB9-like zinc ribbon" evidence="5">
    <location>
        <begin position="7"/>
        <end position="33"/>
    </location>
</feature>
<evidence type="ECO:0000256" key="2">
    <source>
        <dbReference type="ARBA" id="ARBA00022723"/>
    </source>
</evidence>
<evidence type="ECO:0000259" key="5">
    <source>
        <dbReference type="Pfam" id="PF02150"/>
    </source>
</evidence>
<dbReference type="GO" id="GO:0006351">
    <property type="term" value="P:DNA-templated transcription"/>
    <property type="evidence" value="ECO:0007669"/>
    <property type="project" value="InterPro"/>
</dbReference>
<keyword evidence="3" id="KW-0862">Zinc</keyword>
<name>A0A7J3TKE9_9EURY</name>
<dbReference type="GO" id="GO:0046872">
    <property type="term" value="F:metal ion binding"/>
    <property type="evidence" value="ECO:0007669"/>
    <property type="project" value="UniProtKB-KW"/>
</dbReference>
<dbReference type="AlphaFoldDB" id="A0A7J3TKE9"/>
<dbReference type="InterPro" id="IPR019761">
    <property type="entry name" value="DNA-dir_RNA_pol-M_15_CS"/>
</dbReference>